<dbReference type="RefSeq" id="WP_348736608.1">
    <property type="nucleotide sequence ID" value="NZ_CAXJRC010000002.1"/>
</dbReference>
<reference evidence="1 2" key="1">
    <citation type="submission" date="2024-05" db="EMBL/GenBank/DDBJ databases">
        <authorList>
            <person name="Duchaud E."/>
        </authorList>
    </citation>
    <scope>NUCLEOTIDE SEQUENCE [LARGE SCALE GENOMIC DNA]</scope>
    <source>
        <strain evidence="1">Ena-SAMPLE-TAB-13-05-2024-13:56:06:370-140305</strain>
    </source>
</reference>
<sequence length="101" mass="10990">MIKTFSNKALVLGLVGTLTLGAINLTSDELISGIAMEINLNDNNRVRIQDIGAASYFTRPVIRANEDAERRIAGQDGMPGPAMRALYLSKSIEKEIAKLDK</sequence>
<accession>A0ABM9PH12</accession>
<name>A0ABM9PH12_9FLAO</name>
<keyword evidence="2" id="KW-1185">Reference proteome</keyword>
<gene>
    <name evidence="1" type="ORF">T190115A13A_110032</name>
</gene>
<evidence type="ECO:0000313" key="2">
    <source>
        <dbReference type="Proteomes" id="UP001497602"/>
    </source>
</evidence>
<organism evidence="1 2">
    <name type="scientific">Tenacibaculum vairaonense</name>
    <dbReference type="NCBI Taxonomy" id="3137860"/>
    <lineage>
        <taxon>Bacteria</taxon>
        <taxon>Pseudomonadati</taxon>
        <taxon>Bacteroidota</taxon>
        <taxon>Flavobacteriia</taxon>
        <taxon>Flavobacteriales</taxon>
        <taxon>Flavobacteriaceae</taxon>
        <taxon>Tenacibaculum</taxon>
    </lineage>
</organism>
<proteinExistence type="predicted"/>
<evidence type="ECO:0000313" key="1">
    <source>
        <dbReference type="EMBL" id="CAL2104896.1"/>
    </source>
</evidence>
<evidence type="ECO:0008006" key="3">
    <source>
        <dbReference type="Google" id="ProtNLM"/>
    </source>
</evidence>
<dbReference type="Proteomes" id="UP001497602">
    <property type="component" value="Unassembled WGS sequence"/>
</dbReference>
<dbReference type="EMBL" id="CAXJRC010000002">
    <property type="protein sequence ID" value="CAL2104896.1"/>
    <property type="molecule type" value="Genomic_DNA"/>
</dbReference>
<comment type="caution">
    <text evidence="1">The sequence shown here is derived from an EMBL/GenBank/DDBJ whole genome shotgun (WGS) entry which is preliminary data.</text>
</comment>
<protein>
    <recommendedName>
        <fullName evidence="3">Peptidylprolyl isomerase</fullName>
    </recommendedName>
</protein>